<protein>
    <recommendedName>
        <fullName evidence="3">Chemotaxis protein CheA</fullName>
        <ecNumber evidence="2">2.7.13.3</ecNumber>
    </recommendedName>
</protein>
<dbReference type="EC" id="2.7.13.3" evidence="2"/>
<dbReference type="PRINTS" id="PR00344">
    <property type="entry name" value="BCTRLSENSOR"/>
</dbReference>
<comment type="caution">
    <text evidence="17">The sequence shown here is derived from an EMBL/GenBank/DDBJ whole genome shotgun (WGS) entry which is preliminary data.</text>
</comment>
<evidence type="ECO:0000256" key="8">
    <source>
        <dbReference type="ARBA" id="ARBA00022777"/>
    </source>
</evidence>
<evidence type="ECO:0000256" key="9">
    <source>
        <dbReference type="ARBA" id="ARBA00022840"/>
    </source>
</evidence>
<evidence type="ECO:0000256" key="13">
    <source>
        <dbReference type="SAM" id="MobiDB-lite"/>
    </source>
</evidence>
<dbReference type="InterPro" id="IPR051315">
    <property type="entry name" value="Bact_Chemotaxis_CheA"/>
</dbReference>
<evidence type="ECO:0000259" key="15">
    <source>
        <dbReference type="PROSITE" id="PS50851"/>
    </source>
</evidence>
<dbReference type="FunFam" id="2.30.30.40:FF:000048">
    <property type="entry name" value="Chemotaxis protein CheA, putative"/>
    <property type="match status" value="1"/>
</dbReference>
<dbReference type="Pfam" id="PF01627">
    <property type="entry name" value="Hpt"/>
    <property type="match status" value="1"/>
</dbReference>
<feature type="region of interest" description="Disordered" evidence="13">
    <location>
        <begin position="279"/>
        <end position="336"/>
    </location>
</feature>
<dbReference type="Gene3D" id="1.10.287.560">
    <property type="entry name" value="Histidine kinase CheA-like, homodimeric domain"/>
    <property type="match status" value="1"/>
</dbReference>
<evidence type="ECO:0000256" key="3">
    <source>
        <dbReference type="ARBA" id="ARBA00021495"/>
    </source>
</evidence>
<evidence type="ECO:0000256" key="10">
    <source>
        <dbReference type="ARBA" id="ARBA00023012"/>
    </source>
</evidence>
<dbReference type="Proteomes" id="UP000588647">
    <property type="component" value="Unassembled WGS sequence"/>
</dbReference>
<dbReference type="InterPro" id="IPR036890">
    <property type="entry name" value="HATPase_C_sf"/>
</dbReference>
<evidence type="ECO:0000256" key="1">
    <source>
        <dbReference type="ARBA" id="ARBA00000085"/>
    </source>
</evidence>
<dbReference type="SMART" id="SM00073">
    <property type="entry name" value="HPT"/>
    <property type="match status" value="1"/>
</dbReference>
<evidence type="ECO:0000256" key="7">
    <source>
        <dbReference type="ARBA" id="ARBA00022741"/>
    </source>
</evidence>
<dbReference type="Pfam" id="PF02518">
    <property type="entry name" value="HATPase_c"/>
    <property type="match status" value="1"/>
</dbReference>
<feature type="compositionally biased region" description="Low complexity" evidence="13">
    <location>
        <begin position="280"/>
        <end position="306"/>
    </location>
</feature>
<dbReference type="CDD" id="cd16916">
    <property type="entry name" value="HATPase_CheA-like"/>
    <property type="match status" value="1"/>
</dbReference>
<feature type="compositionally biased region" description="Low complexity" evidence="13">
    <location>
        <begin position="313"/>
        <end position="323"/>
    </location>
</feature>
<evidence type="ECO:0000256" key="12">
    <source>
        <dbReference type="PROSITE-ProRule" id="PRU00110"/>
    </source>
</evidence>
<reference evidence="17 18" key="1">
    <citation type="submission" date="2020-08" db="EMBL/GenBank/DDBJ databases">
        <title>Genomic Encyclopedia of Type Strains, Phase IV (KMG-IV): sequencing the most valuable type-strain genomes for metagenomic binning, comparative biology and taxonomic classification.</title>
        <authorList>
            <person name="Goeker M."/>
        </authorList>
    </citation>
    <scope>NUCLEOTIDE SEQUENCE [LARGE SCALE GENOMIC DNA]</scope>
    <source>
        <strain evidence="17 18">DSM 103570</strain>
    </source>
</reference>
<evidence type="ECO:0000313" key="17">
    <source>
        <dbReference type="EMBL" id="MBB4002503.1"/>
    </source>
</evidence>
<dbReference type="Pfam" id="PF01584">
    <property type="entry name" value="CheW"/>
    <property type="match status" value="1"/>
</dbReference>
<evidence type="ECO:0000256" key="5">
    <source>
        <dbReference type="ARBA" id="ARBA00022553"/>
    </source>
</evidence>
<dbReference type="SUPFAM" id="SSF47226">
    <property type="entry name" value="Histidine-containing phosphotransfer domain, HPT domain"/>
    <property type="match status" value="1"/>
</dbReference>
<keyword evidence="9" id="KW-0067">ATP-binding</keyword>
<evidence type="ECO:0000256" key="6">
    <source>
        <dbReference type="ARBA" id="ARBA00022679"/>
    </source>
</evidence>
<dbReference type="PROSITE" id="PS50894">
    <property type="entry name" value="HPT"/>
    <property type="match status" value="1"/>
</dbReference>
<comment type="function">
    <text evidence="11">Involved in the transmission of sensory signals from the chemoreceptors to the flagellar motors. CheA is autophosphorylated; it can transfer its phosphate group to either CheB or CheY.</text>
</comment>
<dbReference type="SUPFAM" id="SSF50341">
    <property type="entry name" value="CheW-like"/>
    <property type="match status" value="1"/>
</dbReference>
<dbReference type="InterPro" id="IPR004105">
    <property type="entry name" value="CheA-like_dim"/>
</dbReference>
<keyword evidence="5 12" id="KW-0597">Phosphoprotein</keyword>
<dbReference type="EMBL" id="JACIEM010000001">
    <property type="protein sequence ID" value="MBB4002503.1"/>
    <property type="molecule type" value="Genomic_DNA"/>
</dbReference>
<keyword evidence="10" id="KW-0902">Two-component regulatory system</keyword>
<dbReference type="GO" id="GO:0000155">
    <property type="term" value="F:phosphorelay sensor kinase activity"/>
    <property type="evidence" value="ECO:0007669"/>
    <property type="project" value="InterPro"/>
</dbReference>
<dbReference type="InterPro" id="IPR036061">
    <property type="entry name" value="CheW-like_dom_sf"/>
</dbReference>
<accession>A0A7W6HCM7</accession>
<sequence>MDAMAEIRQTFFEECAEQLAELEAGLLAIENGVADSDTVNAVFRAVHSIKGGAGAFSLDELVRFAHVFETILDELRSDRLEPSDQVIKVMLRAADALADLVTAARDDGICDAERNATLVLELKALVGAKASEAEAPAQDDGIPDFDFIPVAVDLGEMLGGGGESRYRIVFRPHAALYANANDAVRILRDLAELGETVVTCDTSELPGLEELDPEGAYLSFTIDLQTEQSEDKVREVFDFVEGNCDLSIEALVEEPEEEDGSAVDSDLADLLARIRGDVTPEPAKQNAPAAEPAAEPVAEPTEAADAGPSLTRAAASVAPAAKAESADQKTQGAAAAAGQTIRVDLERVDRLIDLVGELVIHQVMLSQRAFQAGLARASDVAVALEELEQLTREIQDSVMAIRAQPVKSVFQRLPRLVREVADIAGKSVRLVTEGEATEVDKTVIERLSDPLTHMIRNAIDHGLEKPEVRREAGKAEEGTVRVAAMHRSGRIVIEISDDGAGINRKKVREIAIEKGLVSADASLSDEEIDNLIFMPGFSTATEISELSGRGVGMDVVKRSIQALGGRVSINSKPGRGSTFTMSLPLTLAVLDGMIVSVGDQTAVVPLTAIVETLQPKPEEVKSFGGDARLIKVRDTFLPLVDVARELAYSNDTTSATTGVAILVEAENGTRSALLVDAIQGQRQVVIKSLEANYGRVPGIAAATILGDGRVALILDVDAIVATSRIDGAFNPGLQHAAE</sequence>
<dbReference type="PANTHER" id="PTHR43395:SF10">
    <property type="entry name" value="CHEMOTAXIS PROTEIN CHEA"/>
    <property type="match status" value="1"/>
</dbReference>
<feature type="modified residue" description="Phosphohistidine" evidence="12">
    <location>
        <position position="47"/>
    </location>
</feature>
<evidence type="ECO:0000256" key="11">
    <source>
        <dbReference type="ARBA" id="ARBA00035100"/>
    </source>
</evidence>
<dbReference type="SUPFAM" id="SSF47384">
    <property type="entry name" value="Homodimeric domain of signal transducing histidine kinase"/>
    <property type="match status" value="1"/>
</dbReference>
<evidence type="ECO:0000256" key="4">
    <source>
        <dbReference type="ARBA" id="ARBA00022500"/>
    </source>
</evidence>
<dbReference type="Gene3D" id="3.30.565.10">
    <property type="entry name" value="Histidine kinase-like ATPase, C-terminal domain"/>
    <property type="match status" value="1"/>
</dbReference>
<proteinExistence type="predicted"/>
<gene>
    <name evidence="17" type="ORF">GGR03_001550</name>
</gene>
<feature type="domain" description="CheW-like" evidence="15">
    <location>
        <begin position="589"/>
        <end position="725"/>
    </location>
</feature>
<dbReference type="Gene3D" id="1.20.120.160">
    <property type="entry name" value="HPT domain"/>
    <property type="match status" value="1"/>
</dbReference>
<keyword evidence="7" id="KW-0547">Nucleotide-binding</keyword>
<dbReference type="SMART" id="SM00260">
    <property type="entry name" value="CheW"/>
    <property type="match status" value="1"/>
</dbReference>
<dbReference type="CDD" id="cd00731">
    <property type="entry name" value="CheA_reg"/>
    <property type="match status" value="1"/>
</dbReference>
<keyword evidence="4" id="KW-0145">Chemotaxis</keyword>
<dbReference type="PROSITE" id="PS50109">
    <property type="entry name" value="HIS_KIN"/>
    <property type="match status" value="1"/>
</dbReference>
<dbReference type="SUPFAM" id="SSF55874">
    <property type="entry name" value="ATPase domain of HSP90 chaperone/DNA topoisomerase II/histidine kinase"/>
    <property type="match status" value="1"/>
</dbReference>
<dbReference type="GO" id="GO:0006935">
    <property type="term" value="P:chemotaxis"/>
    <property type="evidence" value="ECO:0007669"/>
    <property type="project" value="UniProtKB-KW"/>
</dbReference>
<evidence type="ECO:0000259" key="14">
    <source>
        <dbReference type="PROSITE" id="PS50109"/>
    </source>
</evidence>
<keyword evidence="8 17" id="KW-0418">Kinase</keyword>
<dbReference type="GO" id="GO:0005524">
    <property type="term" value="F:ATP binding"/>
    <property type="evidence" value="ECO:0007669"/>
    <property type="project" value="UniProtKB-KW"/>
</dbReference>
<evidence type="ECO:0000313" key="18">
    <source>
        <dbReference type="Proteomes" id="UP000588647"/>
    </source>
</evidence>
<dbReference type="GO" id="GO:0005737">
    <property type="term" value="C:cytoplasm"/>
    <property type="evidence" value="ECO:0007669"/>
    <property type="project" value="InterPro"/>
</dbReference>
<dbReference type="InterPro" id="IPR004358">
    <property type="entry name" value="Sig_transdc_His_kin-like_C"/>
</dbReference>
<dbReference type="InterPro" id="IPR008207">
    <property type="entry name" value="Sig_transdc_His_kin_Hpt_dom"/>
</dbReference>
<evidence type="ECO:0000256" key="2">
    <source>
        <dbReference type="ARBA" id="ARBA00012438"/>
    </source>
</evidence>
<feature type="domain" description="HPt" evidence="16">
    <location>
        <begin position="1"/>
        <end position="104"/>
    </location>
</feature>
<dbReference type="FunFam" id="3.30.565.10:FF:000016">
    <property type="entry name" value="Chemotaxis protein CheA, putative"/>
    <property type="match status" value="1"/>
</dbReference>
<feature type="domain" description="Histidine kinase" evidence="14">
    <location>
        <begin position="382"/>
        <end position="587"/>
    </location>
</feature>
<dbReference type="InterPro" id="IPR037006">
    <property type="entry name" value="CheA-like_homodim_sf"/>
</dbReference>
<dbReference type="PANTHER" id="PTHR43395">
    <property type="entry name" value="SENSOR HISTIDINE KINASE CHEA"/>
    <property type="match status" value="1"/>
</dbReference>
<dbReference type="RefSeq" id="WP_183206943.1">
    <property type="nucleotide sequence ID" value="NZ_JAAAMM010000001.1"/>
</dbReference>
<dbReference type="AlphaFoldDB" id="A0A7W6HCM7"/>
<dbReference type="InterPro" id="IPR002545">
    <property type="entry name" value="CheW-lke_dom"/>
</dbReference>
<keyword evidence="18" id="KW-1185">Reference proteome</keyword>
<name>A0A7W6HCM7_9HYPH</name>
<comment type="catalytic activity">
    <reaction evidence="1">
        <text>ATP + protein L-histidine = ADP + protein N-phospho-L-histidine.</text>
        <dbReference type="EC" id="2.7.13.3"/>
    </reaction>
</comment>
<dbReference type="InterPro" id="IPR036641">
    <property type="entry name" value="HPT_dom_sf"/>
</dbReference>
<dbReference type="InterPro" id="IPR005467">
    <property type="entry name" value="His_kinase_dom"/>
</dbReference>
<dbReference type="Gene3D" id="2.30.30.40">
    <property type="entry name" value="SH3 Domains"/>
    <property type="match status" value="1"/>
</dbReference>
<dbReference type="PROSITE" id="PS50851">
    <property type="entry name" value="CHEW"/>
    <property type="match status" value="1"/>
</dbReference>
<dbReference type="CDD" id="cd00088">
    <property type="entry name" value="HPT"/>
    <property type="match status" value="1"/>
</dbReference>
<keyword evidence="6 17" id="KW-0808">Transferase</keyword>
<dbReference type="InterPro" id="IPR003594">
    <property type="entry name" value="HATPase_dom"/>
</dbReference>
<dbReference type="Pfam" id="PF02895">
    <property type="entry name" value="H-kinase_dim"/>
    <property type="match status" value="1"/>
</dbReference>
<evidence type="ECO:0000259" key="16">
    <source>
        <dbReference type="PROSITE" id="PS50894"/>
    </source>
</evidence>
<dbReference type="SMART" id="SM01231">
    <property type="entry name" value="H-kinase_dim"/>
    <property type="match status" value="1"/>
</dbReference>
<dbReference type="InterPro" id="IPR036097">
    <property type="entry name" value="HisK_dim/P_sf"/>
</dbReference>
<dbReference type="SMART" id="SM00387">
    <property type="entry name" value="HATPase_c"/>
    <property type="match status" value="1"/>
</dbReference>
<organism evidence="17 18">
    <name type="scientific">Aurantimonas endophytica</name>
    <dbReference type="NCBI Taxonomy" id="1522175"/>
    <lineage>
        <taxon>Bacteria</taxon>
        <taxon>Pseudomonadati</taxon>
        <taxon>Pseudomonadota</taxon>
        <taxon>Alphaproteobacteria</taxon>
        <taxon>Hyphomicrobiales</taxon>
        <taxon>Aurantimonadaceae</taxon>
        <taxon>Aurantimonas</taxon>
    </lineage>
</organism>